<dbReference type="AlphaFoldDB" id="X6LCS2"/>
<reference evidence="1 2" key="1">
    <citation type="journal article" date="2013" name="Curr. Biol.">
        <title>The Genome of the Foraminiferan Reticulomyxa filosa.</title>
        <authorList>
            <person name="Glockner G."/>
            <person name="Hulsmann N."/>
            <person name="Schleicher M."/>
            <person name="Noegel A.A."/>
            <person name="Eichinger L."/>
            <person name="Gallinger C."/>
            <person name="Pawlowski J."/>
            <person name="Sierra R."/>
            <person name="Euteneuer U."/>
            <person name="Pillet L."/>
            <person name="Moustafa A."/>
            <person name="Platzer M."/>
            <person name="Groth M."/>
            <person name="Szafranski K."/>
            <person name="Schliwa M."/>
        </authorList>
    </citation>
    <scope>NUCLEOTIDE SEQUENCE [LARGE SCALE GENOMIC DNA]</scope>
</reference>
<keyword evidence="2" id="KW-1185">Reference proteome</keyword>
<proteinExistence type="predicted"/>
<dbReference type="Proteomes" id="UP000023152">
    <property type="component" value="Unassembled WGS sequence"/>
</dbReference>
<evidence type="ECO:0000313" key="2">
    <source>
        <dbReference type="Proteomes" id="UP000023152"/>
    </source>
</evidence>
<accession>X6LCS2</accession>
<evidence type="ECO:0000313" key="1">
    <source>
        <dbReference type="EMBL" id="ETN98549.1"/>
    </source>
</evidence>
<protein>
    <submittedName>
        <fullName evidence="1">Uncharacterized protein</fullName>
    </submittedName>
</protein>
<dbReference type="EMBL" id="ASPP01046428">
    <property type="protein sequence ID" value="ETN98549.1"/>
    <property type="molecule type" value="Genomic_DNA"/>
</dbReference>
<gene>
    <name evidence="1" type="ORF">RFI_38944</name>
</gene>
<organism evidence="1 2">
    <name type="scientific">Reticulomyxa filosa</name>
    <dbReference type="NCBI Taxonomy" id="46433"/>
    <lineage>
        <taxon>Eukaryota</taxon>
        <taxon>Sar</taxon>
        <taxon>Rhizaria</taxon>
        <taxon>Retaria</taxon>
        <taxon>Foraminifera</taxon>
        <taxon>Monothalamids</taxon>
        <taxon>Reticulomyxidae</taxon>
        <taxon>Reticulomyxa</taxon>
    </lineage>
</organism>
<name>X6LCS2_RETFI</name>
<comment type="caution">
    <text evidence="1">The sequence shown here is derived from an EMBL/GenBank/DDBJ whole genome shotgun (WGS) entry which is preliminary data.</text>
</comment>
<sequence>MAFVEPEEWKSILDQVKLGLISKRKVLNAVNEMRKKENKALLNIKDITDIRLFQHDSRLNANVPQQPMKPEVDNTDCSSELSVTIGSRILNMASEHSYITNDEDDPIDLEQIDVSYVDEKKTTLENITQAIPRDRDQQTKRIRMYLCCSTLEDGHVRSVSFPDIPEEWNISGTIQKKKKEVNRRHKLKLVHENTPWLYWTDFNVASNSKLSFNIFDRTKQTATETVSAFSHAIIVEEQPAKFRASEKSERILEHLVCEIENEQSLCFALAVFNHLKTQLYPSTPEDIKRILADNTPSLDQSNVSSKQVCTLFYFILFFYLGVCD</sequence>